<keyword evidence="3" id="KW-1048">Host nucleus</keyword>
<dbReference type="SMART" id="SM00486">
    <property type="entry name" value="POLBc"/>
    <property type="match status" value="1"/>
</dbReference>
<sequence length="1009" mass="114118">MDFYNPYLSKKLTETKTPKLHTTKQSICRLVPKCFRTPTEKGIVSVSSFVLPTYFFKGKENKVYLENGKSMWHLRRPCKNALLEEQSITFHIYDIVETTYSEDRCNDIPFKFQTDIIPNGTVLKLLGRTLEGASVCVNVFGQRNYFYVKVPEGGNITYLMKQALNEKFSPSCAYQTEAVKKKILSRYDPKEHDVFKVTVSSSLSVYKISDSLVSNGCEVFETNVDAIRRFVIDNNFSTFGWYTCKSACPRITNRDSHTDIEFDCGYYDLEFHADRTEWPPYNIMSFDIECIGEKGFPCAKNEEDLIIQISCVFWHAGTLDATRNMLLSLGTCSAVENTEVYEFPSEIDMLHGFFSLIRDFNVEIITGYNISNFDLPYLIDRATQIYNIKLSDYSRVKTGSIFQVHTPKDTGKGFMRSVSKIKISGIIAIDMYIVCKDKLSLSNYKLDTVANHCISAKKEDVSYKDIMPLFMSGPEGRAKIGLYCVIDSVLVMKLLKFFMIHVEISEIAKLAKIPTRRVLTDGQQIRVFSCLLAAARAENYILPVSNDVNADGFQGATVINPIPGFYNNAVLVVDFASLYPSIIQAHNLCYSTLIPHHALHNYPHLKSSDYETFMLSSGPIHFVKKHIQTSLLSRLLTVWLSKRKAIRQKLAECEDLDTKTILDKQQLAIKVTCNAVYGFTGVASGLLPCISIAETVTLQGRTMLEKSKIFIEAMTPDTLQEIVPHKVNHEPDAKFRVIYGDTDSLFVECVGYSVDTVVKFGDFLAAFTSEKLFNAPIKLESEKTFQCLLLLAKKRYIGILSNDKLLMKGVDLVRKTACKFVQNISSKILNLILKDPEVKAAAQLLSTKDPDYALREGLPDGFLKVIDILNESHKNLRTGQVPVEELTFSTELSRPISSYKTENLPHLTVYKKIITRHEEPPQVHDRIPYVFVGKTTSCISNMAEDPTYTVQNNIPIAVDLYFDKLIHGVANIIQCLFKDSSKTVSVLYNFVSIPVLFSYEPLTDHSVKA</sequence>
<dbReference type="Gene3D" id="1.10.132.60">
    <property type="entry name" value="DNA polymerase family B, C-terminal domain"/>
    <property type="match status" value="1"/>
</dbReference>
<dbReference type="Pfam" id="PF03104">
    <property type="entry name" value="DNA_pol_B_exo1"/>
    <property type="match status" value="1"/>
</dbReference>
<dbReference type="EC" id="2.7.7.7" evidence="11"/>
<dbReference type="InterPro" id="IPR023211">
    <property type="entry name" value="DNA_pol_palm_dom_sf"/>
</dbReference>
<name>Q80BQ5_SHV2C</name>
<evidence type="ECO:0000256" key="2">
    <source>
        <dbReference type="ARBA" id="ARBA00005755"/>
    </source>
</evidence>
<evidence type="ECO:0000256" key="4">
    <source>
        <dbReference type="ARBA" id="ARBA00022679"/>
    </source>
</evidence>
<dbReference type="GO" id="GO:0003677">
    <property type="term" value="F:DNA binding"/>
    <property type="evidence" value="ECO:0007669"/>
    <property type="project" value="UniProtKB-KW"/>
</dbReference>
<evidence type="ECO:0000256" key="5">
    <source>
        <dbReference type="ARBA" id="ARBA00022695"/>
    </source>
</evidence>
<keyword evidence="9 11" id="KW-0238">DNA-binding</keyword>
<organismHost>
    <name type="scientific">Saimiri sciureus</name>
    <name type="common">Common squirrel monkey</name>
    <dbReference type="NCBI Taxonomy" id="9521"/>
</organismHost>
<dbReference type="InterPro" id="IPR036397">
    <property type="entry name" value="RNaseH_sf"/>
</dbReference>
<dbReference type="PROSITE" id="PS00116">
    <property type="entry name" value="DNA_POLYMERASE_B"/>
    <property type="match status" value="1"/>
</dbReference>
<dbReference type="PANTHER" id="PTHR10322:SF23">
    <property type="entry name" value="DNA POLYMERASE DELTA CATALYTIC SUBUNIT"/>
    <property type="match status" value="1"/>
</dbReference>
<organism evidence="14 15">
    <name type="scientific">Saimiriine herpesvirus 2 (strain 488)</name>
    <name type="common">SaHV-2</name>
    <name type="synonym">Herpesvirus saimiri</name>
    <dbReference type="NCBI Taxonomy" id="10384"/>
    <lineage>
        <taxon>Viruses</taxon>
        <taxon>Duplodnaviria</taxon>
        <taxon>Heunggongvirae</taxon>
        <taxon>Peploviricota</taxon>
        <taxon>Herviviricetes</taxon>
        <taxon>Herpesvirales</taxon>
        <taxon>Orthoherpesviridae</taxon>
        <taxon>Gammaherpesvirinae</taxon>
        <taxon>Rhadinovirus</taxon>
        <taxon>Rhadinovirus saimiriinegamma2</taxon>
        <taxon>Saimiriine herpesvirus 2</taxon>
    </lineage>
</organism>
<evidence type="ECO:0000313" key="14">
    <source>
        <dbReference type="EMBL" id="CAC84304.1"/>
    </source>
</evidence>
<keyword evidence="5 11" id="KW-0548">Nucleotidyltransferase</keyword>
<dbReference type="InterPro" id="IPR050240">
    <property type="entry name" value="DNA_pol_type-B"/>
</dbReference>
<evidence type="ECO:0000259" key="13">
    <source>
        <dbReference type="Pfam" id="PF03104"/>
    </source>
</evidence>
<dbReference type="Gene3D" id="3.30.420.10">
    <property type="entry name" value="Ribonuclease H-like superfamily/Ribonuclease H"/>
    <property type="match status" value="1"/>
</dbReference>
<dbReference type="InterPro" id="IPR006172">
    <property type="entry name" value="DNA-dir_DNA_pol_B"/>
</dbReference>
<comment type="catalytic activity">
    <reaction evidence="10 11">
        <text>DNA(n) + a 2'-deoxyribonucleoside 5'-triphosphate = DNA(n+1) + diphosphate</text>
        <dbReference type="Rhea" id="RHEA:22508"/>
        <dbReference type="Rhea" id="RHEA-COMP:17339"/>
        <dbReference type="Rhea" id="RHEA-COMP:17340"/>
        <dbReference type="ChEBI" id="CHEBI:33019"/>
        <dbReference type="ChEBI" id="CHEBI:61560"/>
        <dbReference type="ChEBI" id="CHEBI:173112"/>
        <dbReference type="EC" id="2.7.7.7"/>
    </reaction>
</comment>
<dbReference type="Pfam" id="PF00136">
    <property type="entry name" value="DNA_pol_B"/>
    <property type="match status" value="1"/>
</dbReference>
<dbReference type="InterPro" id="IPR006133">
    <property type="entry name" value="DNA-dir_DNA_pol_B_exonuc"/>
</dbReference>
<dbReference type="GO" id="GO:0039686">
    <property type="term" value="P:bidirectional double-stranded viral DNA replication"/>
    <property type="evidence" value="ECO:0007669"/>
    <property type="project" value="UniProtKB-ARBA"/>
</dbReference>
<dbReference type="Proteomes" id="UP000168086">
    <property type="component" value="Genome"/>
</dbReference>
<dbReference type="Gene3D" id="3.30.342.10">
    <property type="entry name" value="DNA Polymerase, chain B, domain 1"/>
    <property type="match status" value="1"/>
</dbReference>
<evidence type="ECO:0000256" key="11">
    <source>
        <dbReference type="RuleBase" id="RU000442"/>
    </source>
</evidence>
<keyword evidence="8" id="KW-1194">Viral DNA replication</keyword>
<dbReference type="GO" id="GO:0000166">
    <property type="term" value="F:nucleotide binding"/>
    <property type="evidence" value="ECO:0007669"/>
    <property type="project" value="InterPro"/>
</dbReference>
<evidence type="ECO:0000256" key="7">
    <source>
        <dbReference type="ARBA" id="ARBA00022932"/>
    </source>
</evidence>
<reference evidence="14 15" key="1">
    <citation type="journal article" date="2003" name="Virology">
        <title>The genome of herpesvirus saimiri C488 which is capable of transforming human T cells.</title>
        <authorList>
            <person name="Ensser A."/>
            <person name="Thurau M."/>
            <person name="Wittmann S."/>
            <person name="Fickenscher H."/>
        </authorList>
    </citation>
    <scope>NUCLEOTIDE SEQUENCE [LARGE SCALE GENOMIC DNA]</scope>
    <source>
        <strain evidence="14">C488</strain>
    </source>
</reference>
<dbReference type="GO" id="GO:0042025">
    <property type="term" value="C:host cell nucleus"/>
    <property type="evidence" value="ECO:0007669"/>
    <property type="project" value="UniProtKB-SubCell"/>
</dbReference>
<dbReference type="GO" id="GO:0006261">
    <property type="term" value="P:DNA-templated DNA replication"/>
    <property type="evidence" value="ECO:0007669"/>
    <property type="project" value="TreeGrafter"/>
</dbReference>
<evidence type="ECO:0000256" key="9">
    <source>
        <dbReference type="ARBA" id="ARBA00023125"/>
    </source>
</evidence>
<dbReference type="InterPro" id="IPR017964">
    <property type="entry name" value="DNA-dir_DNA_pol_B_CS"/>
</dbReference>
<dbReference type="Gene3D" id="3.90.1600.10">
    <property type="entry name" value="Palm domain of DNA polymerase"/>
    <property type="match status" value="1"/>
</dbReference>
<dbReference type="SUPFAM" id="SSF56672">
    <property type="entry name" value="DNA/RNA polymerases"/>
    <property type="match status" value="1"/>
</dbReference>
<evidence type="ECO:0000256" key="8">
    <source>
        <dbReference type="ARBA" id="ARBA00023109"/>
    </source>
</evidence>
<keyword evidence="7 11" id="KW-0239">DNA-directed DNA polymerase</keyword>
<dbReference type="FunFam" id="3.30.420.10:FF:000004">
    <property type="entry name" value="DNA polymerase"/>
    <property type="match status" value="1"/>
</dbReference>
<dbReference type="InterPro" id="IPR043502">
    <property type="entry name" value="DNA/RNA_pol_sf"/>
</dbReference>
<comment type="subcellular location">
    <subcellularLocation>
        <location evidence="1">Host nucleus</location>
    </subcellularLocation>
</comment>
<evidence type="ECO:0000256" key="1">
    <source>
        <dbReference type="ARBA" id="ARBA00004147"/>
    </source>
</evidence>
<dbReference type="GO" id="GO:0003887">
    <property type="term" value="F:DNA-directed DNA polymerase activity"/>
    <property type="evidence" value="ECO:0007669"/>
    <property type="project" value="UniProtKB-KW"/>
</dbReference>
<feature type="domain" description="DNA-directed DNA polymerase family B multifunctional" evidence="12">
    <location>
        <begin position="513"/>
        <end position="976"/>
    </location>
</feature>
<evidence type="ECO:0000259" key="12">
    <source>
        <dbReference type="Pfam" id="PF00136"/>
    </source>
</evidence>
<comment type="similarity">
    <text evidence="2 11">Belongs to the DNA polymerase type-B family.</text>
</comment>
<protein>
    <recommendedName>
        <fullName evidence="11">DNA polymerase</fullName>
        <ecNumber evidence="11">2.7.7.7</ecNumber>
    </recommendedName>
</protein>
<dbReference type="PRINTS" id="PR00106">
    <property type="entry name" value="DNAPOLB"/>
</dbReference>
<gene>
    <name evidence="14" type="primary">pol</name>
</gene>
<evidence type="ECO:0000256" key="10">
    <source>
        <dbReference type="ARBA" id="ARBA00049244"/>
    </source>
</evidence>
<keyword evidence="6 11" id="KW-0235">DNA replication</keyword>
<dbReference type="PANTHER" id="PTHR10322">
    <property type="entry name" value="DNA POLYMERASE CATALYTIC SUBUNIT"/>
    <property type="match status" value="1"/>
</dbReference>
<dbReference type="InterPro" id="IPR006134">
    <property type="entry name" value="DNA-dir_DNA_pol_B_multi_dom"/>
</dbReference>
<feature type="domain" description="DNA-directed DNA polymerase family B exonuclease" evidence="13">
    <location>
        <begin position="217"/>
        <end position="449"/>
    </location>
</feature>
<accession>Q80BQ5</accession>
<evidence type="ECO:0000313" key="15">
    <source>
        <dbReference type="Proteomes" id="UP000168086"/>
    </source>
</evidence>
<dbReference type="InterPro" id="IPR012337">
    <property type="entry name" value="RNaseH-like_sf"/>
</dbReference>
<dbReference type="Gene3D" id="1.10.287.690">
    <property type="entry name" value="Helix hairpin bin"/>
    <property type="match status" value="1"/>
</dbReference>
<proteinExistence type="inferred from homology"/>
<evidence type="ECO:0000256" key="6">
    <source>
        <dbReference type="ARBA" id="ARBA00022705"/>
    </source>
</evidence>
<dbReference type="EMBL" id="AJ410493">
    <property type="protein sequence ID" value="CAC84304.1"/>
    <property type="molecule type" value="Genomic_DNA"/>
</dbReference>
<evidence type="ECO:0000256" key="3">
    <source>
        <dbReference type="ARBA" id="ARBA00022562"/>
    </source>
</evidence>
<dbReference type="SUPFAM" id="SSF53098">
    <property type="entry name" value="Ribonuclease H-like"/>
    <property type="match status" value="1"/>
</dbReference>
<keyword evidence="4 11" id="KW-0808">Transferase</keyword>
<dbReference type="InterPro" id="IPR042087">
    <property type="entry name" value="DNA_pol_B_thumb"/>
</dbReference>